<dbReference type="EMBL" id="GAMD01002319">
    <property type="protein sequence ID" value="JAA99271.1"/>
    <property type="molecule type" value="mRNA"/>
</dbReference>
<sequence>MCVVRLSFFSSREILFLGFLFCDFHFHFQLFLSEPEPQHSTHQNNPAQGCLRLHRPGYRAEPPGVRSPTVTRRCSIVTPRTLRASSPRSRRRWTVVPASQPRTTPKSIKSGDAAIVILVPSKPLCVESFLGVSRLLGYVFRSVSVLFTFIFVFRFLLVPSSVGVI</sequence>
<keyword evidence="3" id="KW-0342">GTP-binding</keyword>
<keyword evidence="5" id="KW-0251">Elongation factor</keyword>
<comment type="subcellular location">
    <subcellularLocation>
        <location evidence="1">Cytoplasm</location>
    </subcellularLocation>
</comment>
<dbReference type="GO" id="GO:0005525">
    <property type="term" value="F:GTP binding"/>
    <property type="evidence" value="ECO:0007669"/>
    <property type="project" value="UniProtKB-KW"/>
</dbReference>
<evidence type="ECO:0000256" key="3">
    <source>
        <dbReference type="ARBA" id="ARBA00023134"/>
    </source>
</evidence>
<keyword evidence="4" id="KW-0472">Membrane</keyword>
<organism evidence="5">
    <name type="scientific">Anopheles aquasalis</name>
    <name type="common">Malaria mosquito</name>
    <dbReference type="NCBI Taxonomy" id="42839"/>
    <lineage>
        <taxon>Eukaryota</taxon>
        <taxon>Metazoa</taxon>
        <taxon>Ecdysozoa</taxon>
        <taxon>Arthropoda</taxon>
        <taxon>Hexapoda</taxon>
        <taxon>Insecta</taxon>
        <taxon>Pterygota</taxon>
        <taxon>Neoptera</taxon>
        <taxon>Endopterygota</taxon>
        <taxon>Diptera</taxon>
        <taxon>Nematocera</taxon>
        <taxon>Culicoidea</taxon>
        <taxon>Culicidae</taxon>
        <taxon>Anophelinae</taxon>
        <taxon>Anopheles</taxon>
    </lineage>
</organism>
<keyword evidence="5" id="KW-0648">Protein biosynthesis</keyword>
<proteinExistence type="evidence at transcript level"/>
<feature type="transmembrane region" description="Helical" evidence="4">
    <location>
        <begin position="138"/>
        <end position="157"/>
    </location>
</feature>
<protein>
    <submittedName>
        <fullName evidence="5">Putative elongation factor 1-alpha</fullName>
    </submittedName>
</protein>
<dbReference type="AlphaFoldDB" id="T1DQQ7"/>
<dbReference type="GO" id="GO:0003746">
    <property type="term" value="F:translation elongation factor activity"/>
    <property type="evidence" value="ECO:0007669"/>
    <property type="project" value="UniProtKB-KW"/>
</dbReference>
<name>T1DQQ7_ANOAQ</name>
<keyword evidence="4" id="KW-1133">Transmembrane helix</keyword>
<evidence type="ECO:0000256" key="2">
    <source>
        <dbReference type="ARBA" id="ARBA00022741"/>
    </source>
</evidence>
<keyword evidence="4" id="KW-0812">Transmembrane</keyword>
<dbReference type="GO" id="GO:0005737">
    <property type="term" value="C:cytoplasm"/>
    <property type="evidence" value="ECO:0007669"/>
    <property type="project" value="UniProtKB-SubCell"/>
</dbReference>
<dbReference type="InterPro" id="IPR009001">
    <property type="entry name" value="Transl_elong_EF1A/Init_IF2_C"/>
</dbReference>
<keyword evidence="2" id="KW-0547">Nucleotide-binding</keyword>
<dbReference type="SUPFAM" id="SSF50465">
    <property type="entry name" value="EF-Tu/eEF-1alpha/eIF2-gamma C-terminal domain"/>
    <property type="match status" value="1"/>
</dbReference>
<accession>T1DQQ7</accession>
<evidence type="ECO:0000256" key="1">
    <source>
        <dbReference type="ARBA" id="ARBA00004496"/>
    </source>
</evidence>
<reference evidence="5" key="1">
    <citation type="submission" date="2013-07" db="EMBL/GenBank/DDBJ databases">
        <title>Transcriptome sequencing and developmental regulation of gene expression in Anopheles aquasalis.</title>
        <authorList>
            <consortium name="Brazilian Malaria Network (MCT/CNPq/MS/SCTIE/DECIT/PRONEX 555648/2009-5) and Research Network on Bioactive Molecules from Arthropod Vectors (NAP-MOBIARVE"/>
            <consortium name="University of Sao Paulo)"/>
            <person name="Marinotti O."/>
            <person name="Ribeiro J.M.C."/>
            <person name="Costa-da-Silva A.L."/>
            <person name="Silva M.C.P."/>
            <person name="Lopes A.R."/>
            <person name="Barros M.S."/>
            <person name="Sa-Nunes A."/>
            <person name="Konjin B.B."/>
            <person name="Carvalho E."/>
            <person name="Suesdek L."/>
            <person name="Silva-Neto M.A.C."/>
            <person name="Capurro M.L."/>
        </authorList>
    </citation>
    <scope>NUCLEOTIDE SEQUENCE</scope>
    <source>
        <tissue evidence="5">Whole body</tissue>
    </source>
</reference>
<evidence type="ECO:0000256" key="4">
    <source>
        <dbReference type="SAM" id="Phobius"/>
    </source>
</evidence>
<evidence type="ECO:0000313" key="5">
    <source>
        <dbReference type="EMBL" id="JAA99271.1"/>
    </source>
</evidence>